<dbReference type="InterPro" id="IPR045957">
    <property type="entry name" value="DUF6377"/>
</dbReference>
<sequence>MLIESYSLKNIKFLILVYFLSTTIGISQEKNIFKNLNQIIENSSKYDQKKRFEIDSVRNILKKTKKSDLLVRYDLNEQMYYQFKFFKRDSAFYYGIQSKNLALKINDTSLIAKANMNLADICVSSGMYKEALDFLEPLKRDESNGNYGTLYYGVLGRCYGDMAEYSNIPYFQKEYIDLARKYREKALSLTKESDFFHFFLKAFNKSKDKRLKEAIVEFNLLLKGDYKAHDKALVHYVLGDLYQQSGNKDKAIIHFADAVMSDIKTSTKESLAIIKLSELLFKKGDLKNASILIQKANEDAFFYGAQQRKIQVGAILPLIEQEILQIVEKEKQRIYWQYIIVSSFLVLAICFAVIIYFQYRKLNKAKKIIADAHQNLKSINKQLRNVNEKIKSRNVEIKQVNKQLLEANKIKEEYLGLFFTQYDAVFEKFNFFMVTIKKYIDEENYEKAKRTISSYDLKREKEKLLENFDTAFINLFPNFINEFNSLMKEEYKIKLDKGQFLTKELRIYALIRLGITHNEIIAQILGYSINSIYAYKTKIRNNSIINKDDFDQKLLKNTTLKL</sequence>
<dbReference type="InterPro" id="IPR011990">
    <property type="entry name" value="TPR-like_helical_dom_sf"/>
</dbReference>
<protein>
    <recommendedName>
        <fullName evidence="3">DUF6377 domain-containing protein</fullName>
    </recommendedName>
</protein>
<organism evidence="4 5">
    <name type="scientific">Flavobacterium gawalongense</name>
    <dbReference type="NCBI Taxonomy" id="2594432"/>
    <lineage>
        <taxon>Bacteria</taxon>
        <taxon>Pseudomonadati</taxon>
        <taxon>Bacteroidota</taxon>
        <taxon>Flavobacteriia</taxon>
        <taxon>Flavobacteriales</taxon>
        <taxon>Flavobacteriaceae</taxon>
        <taxon>Flavobacterium</taxon>
    </lineage>
</organism>
<proteinExistence type="predicted"/>
<feature type="coiled-coil region" evidence="1">
    <location>
        <begin position="362"/>
        <end position="403"/>
    </location>
</feature>
<gene>
    <name evidence="4" type="ORF">FNW12_00215</name>
</gene>
<accession>A0ABY3CQ55</accession>
<reference evidence="4 5" key="1">
    <citation type="submission" date="2019-07" db="EMBL/GenBank/DDBJ databases">
        <title>Novel species of Flavobacterium.</title>
        <authorList>
            <person name="Liu Q."/>
            <person name="Xin Y.-H."/>
        </authorList>
    </citation>
    <scope>NUCLEOTIDE SEQUENCE [LARGE SCALE GENOMIC DNA]</scope>
    <source>
        <strain evidence="4 5">GSP39</strain>
    </source>
</reference>
<dbReference type="Pfam" id="PF19904">
    <property type="entry name" value="DUF6377"/>
    <property type="match status" value="1"/>
</dbReference>
<comment type="caution">
    <text evidence="4">The sequence shown here is derived from an EMBL/GenBank/DDBJ whole genome shotgun (WGS) entry which is preliminary data.</text>
</comment>
<keyword evidence="2" id="KW-0472">Membrane</keyword>
<name>A0ABY3CQ55_9FLAO</name>
<keyword evidence="1" id="KW-0175">Coiled coil</keyword>
<evidence type="ECO:0000256" key="2">
    <source>
        <dbReference type="SAM" id="Phobius"/>
    </source>
</evidence>
<feature type="transmembrane region" description="Helical" evidence="2">
    <location>
        <begin position="335"/>
        <end position="357"/>
    </location>
</feature>
<evidence type="ECO:0000313" key="4">
    <source>
        <dbReference type="EMBL" id="TRX10373.1"/>
    </source>
</evidence>
<evidence type="ECO:0000259" key="3">
    <source>
        <dbReference type="Pfam" id="PF19904"/>
    </source>
</evidence>
<feature type="domain" description="DUF6377" evidence="3">
    <location>
        <begin position="262"/>
        <end position="522"/>
    </location>
</feature>
<keyword evidence="5" id="KW-1185">Reference proteome</keyword>
<dbReference type="Proteomes" id="UP000318528">
    <property type="component" value="Unassembled WGS sequence"/>
</dbReference>
<evidence type="ECO:0000313" key="5">
    <source>
        <dbReference type="Proteomes" id="UP000318528"/>
    </source>
</evidence>
<dbReference type="RefSeq" id="WP_143385720.1">
    <property type="nucleotide sequence ID" value="NZ_VJZM01000001.1"/>
</dbReference>
<evidence type="ECO:0000256" key="1">
    <source>
        <dbReference type="SAM" id="Coils"/>
    </source>
</evidence>
<dbReference type="SUPFAM" id="SSF48452">
    <property type="entry name" value="TPR-like"/>
    <property type="match status" value="1"/>
</dbReference>
<dbReference type="EMBL" id="VJZN01000001">
    <property type="protein sequence ID" value="TRX10373.1"/>
    <property type="molecule type" value="Genomic_DNA"/>
</dbReference>
<keyword evidence="2" id="KW-0812">Transmembrane</keyword>
<keyword evidence="2" id="KW-1133">Transmembrane helix</keyword>
<dbReference type="Gene3D" id="1.25.40.10">
    <property type="entry name" value="Tetratricopeptide repeat domain"/>
    <property type="match status" value="2"/>
</dbReference>